<reference evidence="3" key="1">
    <citation type="journal article" date="2014" name="Front. Microbiol.">
        <title>High frequency of phylogenetically diverse reductive dehalogenase-homologous genes in deep subseafloor sedimentary metagenomes.</title>
        <authorList>
            <person name="Kawai M."/>
            <person name="Futagami T."/>
            <person name="Toyoda A."/>
            <person name="Takaki Y."/>
            <person name="Nishi S."/>
            <person name="Hori S."/>
            <person name="Arai W."/>
            <person name="Tsubouchi T."/>
            <person name="Morono Y."/>
            <person name="Uchiyama I."/>
            <person name="Ito T."/>
            <person name="Fujiyama A."/>
            <person name="Inagaki F."/>
            <person name="Takami H."/>
        </authorList>
    </citation>
    <scope>NUCLEOTIDE SEQUENCE</scope>
    <source>
        <strain evidence="3">Expedition CK06-06</strain>
    </source>
</reference>
<evidence type="ECO:0000313" key="3">
    <source>
        <dbReference type="EMBL" id="GAH09046.1"/>
    </source>
</evidence>
<accession>X1CKZ2</accession>
<dbReference type="PANTHER" id="PTHR43540:SF6">
    <property type="entry name" value="ISOCHORISMATASE-LIKE DOMAIN-CONTAINING PROTEIN"/>
    <property type="match status" value="1"/>
</dbReference>
<dbReference type="AlphaFoldDB" id="X1CKZ2"/>
<feature type="domain" description="Isochorismatase-like" evidence="2">
    <location>
        <begin position="4"/>
        <end position="101"/>
    </location>
</feature>
<proteinExistence type="predicted"/>
<protein>
    <recommendedName>
        <fullName evidence="2">Isochorismatase-like domain-containing protein</fullName>
    </recommendedName>
</protein>
<feature type="non-terminal residue" evidence="3">
    <location>
        <position position="127"/>
    </location>
</feature>
<dbReference type="InterPro" id="IPR000868">
    <property type="entry name" value="Isochorismatase-like_dom"/>
</dbReference>
<dbReference type="PANTHER" id="PTHR43540">
    <property type="entry name" value="PEROXYUREIDOACRYLATE/UREIDOACRYLATE AMIDOHYDROLASE-RELATED"/>
    <property type="match status" value="1"/>
</dbReference>
<dbReference type="InterPro" id="IPR050272">
    <property type="entry name" value="Isochorismatase-like_hydrls"/>
</dbReference>
<dbReference type="GO" id="GO:0016787">
    <property type="term" value="F:hydrolase activity"/>
    <property type="evidence" value="ECO:0007669"/>
    <property type="project" value="UniProtKB-KW"/>
</dbReference>
<gene>
    <name evidence="3" type="ORF">S01H4_64288</name>
</gene>
<evidence type="ECO:0000256" key="1">
    <source>
        <dbReference type="ARBA" id="ARBA00022801"/>
    </source>
</evidence>
<dbReference type="Gene3D" id="3.40.50.850">
    <property type="entry name" value="Isochorismatase-like"/>
    <property type="match status" value="1"/>
</dbReference>
<dbReference type="InterPro" id="IPR036380">
    <property type="entry name" value="Isochorismatase-like_sf"/>
</dbReference>
<dbReference type="Pfam" id="PF00857">
    <property type="entry name" value="Isochorismatase"/>
    <property type="match status" value="1"/>
</dbReference>
<dbReference type="SUPFAM" id="SSF52499">
    <property type="entry name" value="Isochorismatase-like hydrolases"/>
    <property type="match status" value="1"/>
</dbReference>
<name>X1CKZ2_9ZZZZ</name>
<feature type="non-terminal residue" evidence="3">
    <location>
        <position position="1"/>
    </location>
</feature>
<comment type="caution">
    <text evidence="3">The sequence shown here is derived from an EMBL/GenBank/DDBJ whole genome shotgun (WGS) entry which is preliminary data.</text>
</comment>
<evidence type="ECO:0000259" key="2">
    <source>
        <dbReference type="Pfam" id="PF00857"/>
    </source>
</evidence>
<dbReference type="EMBL" id="BART01038932">
    <property type="protein sequence ID" value="GAH09046.1"/>
    <property type="molecule type" value="Genomic_DNA"/>
</dbReference>
<sequence length="127" mass="14519">RNMYWTIKGTDGCRVLKELDKRNTDIEIIKKRYSAFFGTNLDSILTKSKAQTLLLAGVNTHACVRMTAIDAFQRDYNVLIALDCIDSYNKEYHEVSLKYLLDGIAEGYKNSELISLWGESADSIWVK</sequence>
<organism evidence="3">
    <name type="scientific">marine sediment metagenome</name>
    <dbReference type="NCBI Taxonomy" id="412755"/>
    <lineage>
        <taxon>unclassified sequences</taxon>
        <taxon>metagenomes</taxon>
        <taxon>ecological metagenomes</taxon>
    </lineage>
</organism>
<dbReference type="CDD" id="cd00431">
    <property type="entry name" value="cysteine_hydrolases"/>
    <property type="match status" value="1"/>
</dbReference>
<keyword evidence="1" id="KW-0378">Hydrolase</keyword>